<keyword evidence="9" id="KW-1185">Reference proteome</keyword>
<dbReference type="InterPro" id="IPR036188">
    <property type="entry name" value="FAD/NAD-bd_sf"/>
</dbReference>
<sequence>MEEEETIRILICGAGVAGLGMGIMLDKLPASKKIDYLILEKTLIPSPLGSTVSLAANLIPLLGEMGAWERIRHICKPMSHFRVKNNDGTDLGPIDFTYNGYIEDRGYHGMVCARPDLYKILLSMVPPEKILFGKKICGTVQDDYGVSCFCEDGSVYHGDILVGADGAYSTVRHSLYQSLSAHGNFPCSREDRSSLKLDNVVVVGITQSLDPEQYPFLKEDVCQFRIVLGKNQPYSMWMCPLSNNRIGWSIGGRTNATDDEELFTISQDEAVRVFNEPTDDWVAAEKHSIESICERMKLRKNPFGYGTYGDLVSATPPHLISKVYFEERGYRTWYAGRTVLVGDGVSQALYDVATLVNLLHQLPPELPTVDDLGTLFHSYYEERYPAAQLAIAGATDFARLFQDPEGVAEEDGQILMFSRVPRWLQQWSMDPKAMQTPRLHFLGLNRPVGPMDFVRGSNTLTTQAPAAISIPRQSVSRHHNPQHPQQQYQHQHHHHTPHQSNSDHHGSSTPLSTSAPVFSIYTPGSGPLSYFPKPRSWTVSSTSSSVSSASSISFSDLDRGLDHHARGPADFLSAID</sequence>
<dbReference type="Pfam" id="PF01494">
    <property type="entry name" value="FAD_binding_3"/>
    <property type="match status" value="1"/>
</dbReference>
<dbReference type="AlphaFoldDB" id="A0A9P6UB39"/>
<comment type="caution">
    <text evidence="8">The sequence shown here is derived from an EMBL/GenBank/DDBJ whole genome shotgun (WGS) entry which is preliminary data.</text>
</comment>
<proteinExistence type="inferred from homology"/>
<dbReference type="PANTHER" id="PTHR47356">
    <property type="entry name" value="FAD-DEPENDENT MONOOXYGENASE ASQG-RELATED"/>
    <property type="match status" value="1"/>
</dbReference>
<evidence type="ECO:0000256" key="5">
    <source>
        <dbReference type="SAM" id="MobiDB-lite"/>
    </source>
</evidence>
<evidence type="ECO:0000256" key="4">
    <source>
        <dbReference type="ARBA" id="ARBA00023002"/>
    </source>
</evidence>
<dbReference type="EMBL" id="JAAAJB010000043">
    <property type="protein sequence ID" value="KAG0268713.1"/>
    <property type="molecule type" value="Genomic_DNA"/>
</dbReference>
<keyword evidence="3" id="KW-0274">FAD</keyword>
<evidence type="ECO:0000256" key="3">
    <source>
        <dbReference type="ARBA" id="ARBA00022827"/>
    </source>
</evidence>
<dbReference type="InterPro" id="IPR050562">
    <property type="entry name" value="FAD_mOase_fung"/>
</dbReference>
<reference evidence="8" key="1">
    <citation type="journal article" date="2020" name="Fungal Divers.">
        <title>Resolving the Mortierellaceae phylogeny through synthesis of multi-gene phylogenetics and phylogenomics.</title>
        <authorList>
            <person name="Vandepol N."/>
            <person name="Liber J."/>
            <person name="Desiro A."/>
            <person name="Na H."/>
            <person name="Kennedy M."/>
            <person name="Barry K."/>
            <person name="Grigoriev I.V."/>
            <person name="Miller A.N."/>
            <person name="O'Donnell K."/>
            <person name="Stajich J.E."/>
            <person name="Bonito G."/>
        </authorList>
    </citation>
    <scope>NUCLEOTIDE SEQUENCE</scope>
    <source>
        <strain evidence="8">BC1065</strain>
    </source>
</reference>
<feature type="domain" description="FAD-binding" evidence="7">
    <location>
        <begin position="8"/>
        <end position="183"/>
    </location>
</feature>
<feature type="region of interest" description="Disordered" evidence="5">
    <location>
        <begin position="472"/>
        <end position="518"/>
    </location>
</feature>
<dbReference type="InterPro" id="IPR002938">
    <property type="entry name" value="FAD-bd"/>
</dbReference>
<organism evidence="8 9">
    <name type="scientific">Actinomortierella ambigua</name>
    <dbReference type="NCBI Taxonomy" id="1343610"/>
    <lineage>
        <taxon>Eukaryota</taxon>
        <taxon>Fungi</taxon>
        <taxon>Fungi incertae sedis</taxon>
        <taxon>Mucoromycota</taxon>
        <taxon>Mortierellomycotina</taxon>
        <taxon>Mortierellomycetes</taxon>
        <taxon>Mortierellales</taxon>
        <taxon>Mortierellaceae</taxon>
        <taxon>Actinomortierella</taxon>
    </lineage>
</organism>
<feature type="transmembrane region" description="Helical" evidence="6">
    <location>
        <begin position="6"/>
        <end position="25"/>
    </location>
</feature>
<evidence type="ECO:0000256" key="6">
    <source>
        <dbReference type="SAM" id="Phobius"/>
    </source>
</evidence>
<name>A0A9P6UB39_9FUNG</name>
<keyword evidence="4" id="KW-0560">Oxidoreductase</keyword>
<keyword evidence="6" id="KW-1133">Transmembrane helix</keyword>
<evidence type="ECO:0000259" key="7">
    <source>
        <dbReference type="Pfam" id="PF01494"/>
    </source>
</evidence>
<dbReference type="PRINTS" id="PR00420">
    <property type="entry name" value="RNGMNOXGNASE"/>
</dbReference>
<evidence type="ECO:0000256" key="1">
    <source>
        <dbReference type="ARBA" id="ARBA00007992"/>
    </source>
</evidence>
<feature type="compositionally biased region" description="Polar residues" evidence="5">
    <location>
        <begin position="507"/>
        <end position="516"/>
    </location>
</feature>
<comment type="similarity">
    <text evidence="1">Belongs to the paxM FAD-dependent monooxygenase family.</text>
</comment>
<dbReference type="GO" id="GO:0071949">
    <property type="term" value="F:FAD binding"/>
    <property type="evidence" value="ECO:0007669"/>
    <property type="project" value="InterPro"/>
</dbReference>
<keyword evidence="6" id="KW-0812">Transmembrane</keyword>
<protein>
    <recommendedName>
        <fullName evidence="7">FAD-binding domain-containing protein</fullName>
    </recommendedName>
</protein>
<evidence type="ECO:0000313" key="9">
    <source>
        <dbReference type="Proteomes" id="UP000807716"/>
    </source>
</evidence>
<dbReference type="Proteomes" id="UP000807716">
    <property type="component" value="Unassembled WGS sequence"/>
</dbReference>
<gene>
    <name evidence="8" type="ORF">DFQ27_005953</name>
</gene>
<evidence type="ECO:0000313" key="8">
    <source>
        <dbReference type="EMBL" id="KAG0268713.1"/>
    </source>
</evidence>
<keyword evidence="2" id="KW-0285">Flavoprotein</keyword>
<dbReference type="PANTHER" id="PTHR47356:SF2">
    <property type="entry name" value="FAD-BINDING DOMAIN-CONTAINING PROTEIN-RELATED"/>
    <property type="match status" value="1"/>
</dbReference>
<dbReference type="GO" id="GO:0004497">
    <property type="term" value="F:monooxygenase activity"/>
    <property type="evidence" value="ECO:0007669"/>
    <property type="project" value="InterPro"/>
</dbReference>
<keyword evidence="6" id="KW-0472">Membrane</keyword>
<dbReference type="SUPFAM" id="SSF51905">
    <property type="entry name" value="FAD/NAD(P)-binding domain"/>
    <property type="match status" value="1"/>
</dbReference>
<evidence type="ECO:0000256" key="2">
    <source>
        <dbReference type="ARBA" id="ARBA00022630"/>
    </source>
</evidence>
<accession>A0A9P6UB39</accession>
<dbReference type="OrthoDB" id="655030at2759"/>
<dbReference type="Gene3D" id="3.50.50.60">
    <property type="entry name" value="FAD/NAD(P)-binding domain"/>
    <property type="match status" value="1"/>
</dbReference>